<feature type="signal peptide" evidence="2">
    <location>
        <begin position="1"/>
        <end position="24"/>
    </location>
</feature>
<sequence>MQVTPVQKSMVVWALLYLAGGCASRSRRRNQRSDRNGARGVRKGGSRPEKEETKIVTAGWVTLSICTSTRQQAEKGNQMRAQNRLRERETWRSTHSDTHEPRMWPPLATGSWRL</sequence>
<protein>
    <recommendedName>
        <fullName evidence="5">Secreted protein</fullName>
    </recommendedName>
</protein>
<evidence type="ECO:0000313" key="3">
    <source>
        <dbReference type="EMBL" id="PSR81953.1"/>
    </source>
</evidence>
<evidence type="ECO:0000256" key="2">
    <source>
        <dbReference type="SAM" id="SignalP"/>
    </source>
</evidence>
<feature type="compositionally biased region" description="Basic and acidic residues" evidence="1">
    <location>
        <begin position="84"/>
        <end position="102"/>
    </location>
</feature>
<evidence type="ECO:0008006" key="5">
    <source>
        <dbReference type="Google" id="ProtNLM"/>
    </source>
</evidence>
<dbReference type="Proteomes" id="UP000241462">
    <property type="component" value="Unassembled WGS sequence"/>
</dbReference>
<accession>A0A2T3A309</accession>
<evidence type="ECO:0000313" key="4">
    <source>
        <dbReference type="Proteomes" id="UP000241462"/>
    </source>
</evidence>
<dbReference type="InParanoid" id="A0A2T3A309"/>
<feature type="region of interest" description="Disordered" evidence="1">
    <location>
        <begin position="23"/>
        <end position="52"/>
    </location>
</feature>
<keyword evidence="2" id="KW-0732">Signal</keyword>
<organism evidence="3 4">
    <name type="scientific">Coniella lustricola</name>
    <dbReference type="NCBI Taxonomy" id="2025994"/>
    <lineage>
        <taxon>Eukaryota</taxon>
        <taxon>Fungi</taxon>
        <taxon>Dikarya</taxon>
        <taxon>Ascomycota</taxon>
        <taxon>Pezizomycotina</taxon>
        <taxon>Sordariomycetes</taxon>
        <taxon>Sordariomycetidae</taxon>
        <taxon>Diaporthales</taxon>
        <taxon>Schizoparmaceae</taxon>
        <taxon>Coniella</taxon>
    </lineage>
</organism>
<evidence type="ECO:0000256" key="1">
    <source>
        <dbReference type="SAM" id="MobiDB-lite"/>
    </source>
</evidence>
<dbReference type="EMBL" id="KZ678490">
    <property type="protein sequence ID" value="PSR81953.1"/>
    <property type="molecule type" value="Genomic_DNA"/>
</dbReference>
<feature type="compositionally biased region" description="Polar residues" evidence="1">
    <location>
        <begin position="71"/>
        <end position="81"/>
    </location>
</feature>
<reference evidence="3 4" key="1">
    <citation type="journal article" date="2018" name="Mycol. Prog.">
        <title>Coniella lustricola, a new species from submerged detritus.</title>
        <authorList>
            <person name="Raudabaugh D.B."/>
            <person name="Iturriaga T."/>
            <person name="Carver A."/>
            <person name="Mondo S."/>
            <person name="Pangilinan J."/>
            <person name="Lipzen A."/>
            <person name="He G."/>
            <person name="Amirebrahimi M."/>
            <person name="Grigoriev I.V."/>
            <person name="Miller A.N."/>
        </authorList>
    </citation>
    <scope>NUCLEOTIDE SEQUENCE [LARGE SCALE GENOMIC DNA]</scope>
    <source>
        <strain evidence="3 4">B22-T-1</strain>
    </source>
</reference>
<proteinExistence type="predicted"/>
<feature type="chain" id="PRO_5015444780" description="Secreted protein" evidence="2">
    <location>
        <begin position="25"/>
        <end position="114"/>
    </location>
</feature>
<feature type="region of interest" description="Disordered" evidence="1">
    <location>
        <begin position="71"/>
        <end position="114"/>
    </location>
</feature>
<gene>
    <name evidence="3" type="ORF">BD289DRAFT_438401</name>
</gene>
<name>A0A2T3A309_9PEZI</name>
<dbReference type="AlphaFoldDB" id="A0A2T3A309"/>
<keyword evidence="4" id="KW-1185">Reference proteome</keyword>